<keyword evidence="3" id="KW-1185">Reference proteome</keyword>
<evidence type="ECO:0000313" key="3">
    <source>
        <dbReference type="Proteomes" id="UP000319516"/>
    </source>
</evidence>
<dbReference type="Proteomes" id="UP000319516">
    <property type="component" value="Unassembled WGS sequence"/>
</dbReference>
<gene>
    <name evidence="2" type="ORF">FB467_2475</name>
</gene>
<reference evidence="2 3" key="1">
    <citation type="submission" date="2019-06" db="EMBL/GenBank/DDBJ databases">
        <title>Sequencing the genomes of 1000 actinobacteria strains.</title>
        <authorList>
            <person name="Klenk H.-P."/>
        </authorList>
    </citation>
    <scope>NUCLEOTIDE SEQUENCE [LARGE SCALE GENOMIC DNA]</scope>
    <source>
        <strain evidence="2 3">DSM 12335</strain>
    </source>
</reference>
<organism evidence="2 3">
    <name type="scientific">Ornithinicoccus hortensis</name>
    <dbReference type="NCBI Taxonomy" id="82346"/>
    <lineage>
        <taxon>Bacteria</taxon>
        <taxon>Bacillati</taxon>
        <taxon>Actinomycetota</taxon>
        <taxon>Actinomycetes</taxon>
        <taxon>Micrococcales</taxon>
        <taxon>Intrasporangiaceae</taxon>
        <taxon>Ornithinicoccus</taxon>
    </lineage>
</organism>
<dbReference type="Pfam" id="PF08241">
    <property type="entry name" value="Methyltransf_11"/>
    <property type="match status" value="1"/>
</dbReference>
<sequence length="259" mass="28497">MTDPHRDRLTQAFTQQAVTMEDPALNTAFTSGLGWLVELAGPRPTDRLLDVAGGTGLVARAFAPHVESVTVVDITVPMLEAGRAAAAAEGLDNVSYLEGDATDLPFGDGSFGAVVTRFSLHHVPEPERVLDEIVRVTAAGGWILVKDLTADADERLAARQDEIEILRDDSHLRMPRPVQVGRWLQCRGCTVTRTEQRQLVRPLEPWLEQSVTPPARAQQVRDRLAAEIDGGEPTGTQPERREDGLWFRQTWEATLAVRP</sequence>
<dbReference type="PANTHER" id="PTHR43591">
    <property type="entry name" value="METHYLTRANSFERASE"/>
    <property type="match status" value="1"/>
</dbReference>
<dbReference type="SUPFAM" id="SSF53335">
    <property type="entry name" value="S-adenosyl-L-methionine-dependent methyltransferases"/>
    <property type="match status" value="1"/>
</dbReference>
<dbReference type="InterPro" id="IPR029063">
    <property type="entry name" value="SAM-dependent_MTases_sf"/>
</dbReference>
<dbReference type="InterPro" id="IPR013216">
    <property type="entry name" value="Methyltransf_11"/>
</dbReference>
<protein>
    <submittedName>
        <fullName evidence="2">Methyltransferase family protein</fullName>
    </submittedName>
</protein>
<dbReference type="AlphaFoldDB" id="A0A542YTB1"/>
<dbReference type="CDD" id="cd02440">
    <property type="entry name" value="AdoMet_MTases"/>
    <property type="match status" value="1"/>
</dbReference>
<comment type="caution">
    <text evidence="2">The sequence shown here is derived from an EMBL/GenBank/DDBJ whole genome shotgun (WGS) entry which is preliminary data.</text>
</comment>
<proteinExistence type="predicted"/>
<name>A0A542YTB1_9MICO</name>
<dbReference type="Gene3D" id="3.40.50.150">
    <property type="entry name" value="Vaccinia Virus protein VP39"/>
    <property type="match status" value="1"/>
</dbReference>
<dbReference type="RefSeq" id="WP_141785347.1">
    <property type="nucleotide sequence ID" value="NZ_BAAAIK010000010.1"/>
</dbReference>
<evidence type="ECO:0000313" key="2">
    <source>
        <dbReference type="EMBL" id="TQL51333.1"/>
    </source>
</evidence>
<evidence type="ECO:0000259" key="1">
    <source>
        <dbReference type="Pfam" id="PF08241"/>
    </source>
</evidence>
<dbReference type="OrthoDB" id="9797252at2"/>
<dbReference type="EMBL" id="VFOP01000001">
    <property type="protein sequence ID" value="TQL51333.1"/>
    <property type="molecule type" value="Genomic_DNA"/>
</dbReference>
<accession>A0A542YTB1</accession>
<keyword evidence="2" id="KW-0808">Transferase</keyword>
<feature type="domain" description="Methyltransferase type 11" evidence="1">
    <location>
        <begin position="49"/>
        <end position="144"/>
    </location>
</feature>
<dbReference type="GO" id="GO:0032259">
    <property type="term" value="P:methylation"/>
    <property type="evidence" value="ECO:0007669"/>
    <property type="project" value="UniProtKB-KW"/>
</dbReference>
<keyword evidence="2" id="KW-0489">Methyltransferase</keyword>
<dbReference type="GO" id="GO:0008757">
    <property type="term" value="F:S-adenosylmethionine-dependent methyltransferase activity"/>
    <property type="evidence" value="ECO:0007669"/>
    <property type="project" value="InterPro"/>
</dbReference>